<feature type="compositionally biased region" description="Basic and acidic residues" evidence="1">
    <location>
        <begin position="158"/>
        <end position="167"/>
    </location>
</feature>
<dbReference type="OrthoDB" id="2552985at2759"/>
<reference evidence="2 3" key="1">
    <citation type="journal article" date="2010" name="Science">
        <title>Pathogenicity determinants in smut fungi revealed by genome comparison.</title>
        <authorList>
            <person name="Schirawski J."/>
            <person name="Mannhaupt G."/>
            <person name="Muench K."/>
            <person name="Brefort T."/>
            <person name="Schipper K."/>
            <person name="Doehlemann G."/>
            <person name="Di Stasio M."/>
            <person name="Roessel N."/>
            <person name="Mendoza-Mendoza A."/>
            <person name="Pester D."/>
            <person name="Mueller O."/>
            <person name="Winterberg B."/>
            <person name="Meyer E."/>
            <person name="Ghareeb H."/>
            <person name="Wollenberg T."/>
            <person name="Muensterkoetter M."/>
            <person name="Wong P."/>
            <person name="Walter M."/>
            <person name="Stukenbrock E."/>
            <person name="Gueldener U."/>
            <person name="Kahmann R."/>
        </authorList>
    </citation>
    <scope>NUCLEOTIDE SEQUENCE [LARGE SCALE GENOMIC DNA]</scope>
    <source>
        <strain evidence="3">SRZ2</strain>
    </source>
</reference>
<feature type="region of interest" description="Disordered" evidence="1">
    <location>
        <begin position="114"/>
        <end position="170"/>
    </location>
</feature>
<organism evidence="2 3">
    <name type="scientific">Sporisorium reilianum (strain SRZ2)</name>
    <name type="common">Maize head smut fungus</name>
    <dbReference type="NCBI Taxonomy" id="999809"/>
    <lineage>
        <taxon>Eukaryota</taxon>
        <taxon>Fungi</taxon>
        <taxon>Dikarya</taxon>
        <taxon>Basidiomycota</taxon>
        <taxon>Ustilaginomycotina</taxon>
        <taxon>Ustilaginomycetes</taxon>
        <taxon>Ustilaginales</taxon>
        <taxon>Ustilaginaceae</taxon>
        <taxon>Sporisorium</taxon>
    </lineage>
</organism>
<dbReference type="HOGENOM" id="CLU_384589_0_0_1"/>
<dbReference type="Proteomes" id="UP000008867">
    <property type="component" value="Chromosome 10"/>
</dbReference>
<keyword evidence="3" id="KW-1185">Reference proteome</keyword>
<name>E6ZM44_SPORE</name>
<evidence type="ECO:0000313" key="3">
    <source>
        <dbReference type="Proteomes" id="UP000008867"/>
    </source>
</evidence>
<feature type="region of interest" description="Disordered" evidence="1">
    <location>
        <begin position="467"/>
        <end position="489"/>
    </location>
</feature>
<dbReference type="eggNOG" id="ENOG502R0VR">
    <property type="taxonomic scope" value="Eukaryota"/>
</dbReference>
<dbReference type="AlphaFoldDB" id="E6ZM44"/>
<protein>
    <submittedName>
        <fullName evidence="2">Uncharacterized protein</fullName>
    </submittedName>
</protein>
<evidence type="ECO:0000313" key="2">
    <source>
        <dbReference type="EMBL" id="CBQ68301.1"/>
    </source>
</evidence>
<feature type="compositionally biased region" description="Low complexity" evidence="1">
    <location>
        <begin position="236"/>
        <end position="246"/>
    </location>
</feature>
<proteinExistence type="predicted"/>
<accession>E6ZM44</accession>
<sequence length="578" mass="62573">MRSLVFLPPPTLSQFGTSPTRQTTFTVPSPLHHHRAVRILADETRRTVANEHVPDSVDPHHELFEEQDESIARSEVPDAPAGVPWEVLHRDVVEARAHKRVRIRSPVLVIETPERRPPSARVAHGTGSTHCQEVGADAEADKSRVVLGQDSDDDGEHDDTGEQKPDSRIPAMIADETNAALPYLTVEHRSNDAEANAALRDTEHSDQRRDDLSLLAGIPISRAAPAAAQGVDAQHTHQASQSASSLQIRPPIPAAVTAAAPQATCRFTFFSKRPPPLSTSVATVSRDIDRNTHAQPPTPALALAHDPPAAMHPAKPHDTSLLPLPEMNAFEATYDSLPFRIGASESAEHSIVPPPTLQFTLAHITPVARILAQPMQFISAVPRAGSVGGVSSKVNLLVVVKEVGEMVYVRDGFAAKKGAEGRTERVELLVMDGRMGVRPAESVSVVDEPAERYLFTVVLWGPLAPSWTTPSPDPTSSPPTTTTPTPLHPGDVLALTNLTLSPRTPPHADKRRLGTGVPARITVAHASTHAAARIELCYRADASAAHGARNFDAELAHFDLRSRRVLELARLWRCHQRK</sequence>
<evidence type="ECO:0000256" key="1">
    <source>
        <dbReference type="SAM" id="MobiDB-lite"/>
    </source>
</evidence>
<feature type="region of interest" description="Disordered" evidence="1">
    <location>
        <begin position="226"/>
        <end position="246"/>
    </location>
</feature>
<gene>
    <name evidence="2" type="ORF">sr14653</name>
</gene>
<dbReference type="EMBL" id="FQ311431">
    <property type="protein sequence ID" value="CBQ68301.1"/>
    <property type="molecule type" value="Genomic_DNA"/>
</dbReference>
<dbReference type="VEuPathDB" id="FungiDB:sr14653"/>